<reference evidence="5" key="2">
    <citation type="submission" date="2016-05" db="EMBL/GenBank/DDBJ databases">
        <authorList>
            <person name="Naeem Raeece"/>
        </authorList>
    </citation>
    <scope>NUCLEOTIDE SEQUENCE [LARGE SCALE GENOMIC DNA]</scope>
</reference>
<sequence length="326" mass="37290">MKKGLTTVVFFFLLMDGKGIKGVSEHNIVVGTEKKANIDESSGRSQSGQSNQSSQSSENNEIRRNVCTCDFTEKLNFMPKQKTKIYCELKPHHGEEIRILANKEYEVKCFNNSKVYCPVKGYFINNADIATYSQKLKYQVKDITHRDKTVSEYHLTIDKDASDILFICSIKPRQVSELLEGEVKIDLKREISEEYSVAMEDNIHMCDFSKGNLNISPTTGFYYKNSRSVNCIYNVLRNKLFLIKLPKLDIVTEKILPSVVNCLSEYSYINFNLKHVEETEDSISLHLTFGDFKKAFNLSCELDLSEFTVQPCAVGKKGNVTFYFNV</sequence>
<protein>
    <recommendedName>
        <fullName evidence="7">6-cysteine protein</fullName>
    </recommendedName>
</protein>
<dbReference type="GeneID" id="39871253"/>
<keyword evidence="2" id="KW-0732">Signal</keyword>
<dbReference type="EMBL" id="FLQW01001505">
    <property type="protein sequence ID" value="SBS89933.1"/>
    <property type="molecule type" value="Genomic_DNA"/>
</dbReference>
<dbReference type="Proteomes" id="UP000219813">
    <property type="component" value="Chromosome 13"/>
</dbReference>
<evidence type="ECO:0000313" key="4">
    <source>
        <dbReference type="EMBL" id="SCP02889.1"/>
    </source>
</evidence>
<name>A0A1A8WAQ3_PLAMA</name>
<keyword evidence="6" id="KW-1185">Reference proteome</keyword>
<evidence type="ECO:0000313" key="6">
    <source>
        <dbReference type="Proteomes" id="UP000219813"/>
    </source>
</evidence>
<organism evidence="3 5">
    <name type="scientific">Plasmodium malariae</name>
    <dbReference type="NCBI Taxonomy" id="5858"/>
    <lineage>
        <taxon>Eukaryota</taxon>
        <taxon>Sar</taxon>
        <taxon>Alveolata</taxon>
        <taxon>Apicomplexa</taxon>
        <taxon>Aconoidasida</taxon>
        <taxon>Haemosporida</taxon>
        <taxon>Plasmodiidae</taxon>
        <taxon>Plasmodium</taxon>
        <taxon>Plasmodium (Plasmodium)</taxon>
    </lineage>
</organism>
<gene>
    <name evidence="4" type="primary">PmUG01_13053600</name>
    <name evidence="3" type="ORF">PMALA_027930</name>
    <name evidence="4" type="ORF">PMUG01_13053600</name>
</gene>
<reference evidence="3" key="1">
    <citation type="submission" date="2016-05" db="EMBL/GenBank/DDBJ databases">
        <authorList>
            <person name="Lavstsen T."/>
            <person name="Jespersen J.S."/>
        </authorList>
    </citation>
    <scope>NUCLEOTIDE SEQUENCE [LARGE SCALE GENOMIC DNA]</scope>
</reference>
<accession>A0A1A8WAQ3</accession>
<reference evidence="4 6" key="3">
    <citation type="submission" date="2016-06" db="EMBL/GenBank/DDBJ databases">
        <authorList>
            <consortium name="Pathogen Informatics"/>
        </authorList>
    </citation>
    <scope>NUCLEOTIDE SEQUENCE [LARGE SCALE GENOMIC DNA]</scope>
</reference>
<dbReference type="RefSeq" id="XP_028863921.1">
    <property type="nucleotide sequence ID" value="XM_029007542.1"/>
</dbReference>
<evidence type="ECO:0008006" key="7">
    <source>
        <dbReference type="Google" id="ProtNLM"/>
    </source>
</evidence>
<evidence type="ECO:0000313" key="5">
    <source>
        <dbReference type="Proteomes" id="UP000078597"/>
    </source>
</evidence>
<evidence type="ECO:0000313" key="3">
    <source>
        <dbReference type="EMBL" id="SBS89933.1"/>
    </source>
</evidence>
<dbReference type="OrthoDB" id="368814at2759"/>
<evidence type="ECO:0000256" key="2">
    <source>
        <dbReference type="SAM" id="SignalP"/>
    </source>
</evidence>
<dbReference type="EMBL" id="LT594634">
    <property type="protein sequence ID" value="SCP02889.1"/>
    <property type="molecule type" value="Genomic_DNA"/>
</dbReference>
<feature type="chain" id="PRO_5015059685" description="6-cysteine protein" evidence="2">
    <location>
        <begin position="20"/>
        <end position="326"/>
    </location>
</feature>
<feature type="region of interest" description="Disordered" evidence="1">
    <location>
        <begin position="35"/>
        <end position="59"/>
    </location>
</feature>
<feature type="compositionally biased region" description="Low complexity" evidence="1">
    <location>
        <begin position="43"/>
        <end position="59"/>
    </location>
</feature>
<dbReference type="AlphaFoldDB" id="A0A1A8WAQ3"/>
<dbReference type="VEuPathDB" id="PlasmoDB:PmUG01_13053600"/>
<dbReference type="Proteomes" id="UP000078597">
    <property type="component" value="Unassembled WGS sequence"/>
</dbReference>
<feature type="signal peptide" evidence="2">
    <location>
        <begin position="1"/>
        <end position="19"/>
    </location>
</feature>
<evidence type="ECO:0000256" key="1">
    <source>
        <dbReference type="SAM" id="MobiDB-lite"/>
    </source>
</evidence>
<dbReference type="KEGG" id="pmal:PMUG01_13053600"/>
<proteinExistence type="predicted"/>
<dbReference type="OMA" id="IWVNKEY"/>